<evidence type="ECO:0000313" key="4">
    <source>
        <dbReference type="Proteomes" id="UP000593765"/>
    </source>
</evidence>
<name>A0A7M2WV79_9BACT</name>
<organism evidence="3 4">
    <name type="scientific">Humisphaera borealis</name>
    <dbReference type="NCBI Taxonomy" id="2807512"/>
    <lineage>
        <taxon>Bacteria</taxon>
        <taxon>Pseudomonadati</taxon>
        <taxon>Planctomycetota</taxon>
        <taxon>Phycisphaerae</taxon>
        <taxon>Tepidisphaerales</taxon>
        <taxon>Tepidisphaeraceae</taxon>
        <taxon>Humisphaera</taxon>
    </lineage>
</organism>
<feature type="region of interest" description="Disordered" evidence="2">
    <location>
        <begin position="445"/>
        <end position="491"/>
    </location>
</feature>
<evidence type="ECO:0000313" key="3">
    <source>
        <dbReference type="EMBL" id="QOV88741.1"/>
    </source>
</evidence>
<dbReference type="RefSeq" id="WP_206291744.1">
    <property type="nucleotide sequence ID" value="NZ_CP063458.1"/>
</dbReference>
<sequence length="491" mass="53399">MRDTPDPSVHRQRQQQFVARAQKILEDERCTLDTNAGRKSVVGYYRDVTPGDNAIGVKQKMIELGLFDRELQRKMPSGMTLDITLSSKTIFGGKQAAGRMRVVTLSPNESLLKGEPARPLNRDEVARALQSMPPSLGGVPQTVVLVSTSGFAGDALGLAERRPGGPVILAEINDAGGWTIHAPPGYEDLASQLDPETLSQKQERVRQEIDAGADLFTGGVSAEKVSERLHLPQTLVEEVLREHAQKNPGLATGTFEGKLVLYRAGMSAPADAIGENMPFWEKVKGIFGRGEESRDKKVTRLAQEKALLGQQRDKAYTEIELVEKKEQELTKQFPEATPLAQKRIATEISQLRKRVERIQQLVSTIDKKINIIETGVHNLEMESHLSKEKLESLESVATASEEVDVGMATLDQLNEQADSVSVVGSELSMGANDVLAELQAKFAEKPAAAAQPGERTTTGPTKSPATAERATNTPPPIPAERRKMPGAAEPG</sequence>
<feature type="coiled-coil region" evidence="1">
    <location>
        <begin position="312"/>
        <end position="368"/>
    </location>
</feature>
<keyword evidence="1" id="KW-0175">Coiled coil</keyword>
<dbReference type="EMBL" id="CP063458">
    <property type="protein sequence ID" value="QOV88741.1"/>
    <property type="molecule type" value="Genomic_DNA"/>
</dbReference>
<protein>
    <submittedName>
        <fullName evidence="3">Uncharacterized protein</fullName>
    </submittedName>
</protein>
<accession>A0A7M2WV79</accession>
<reference evidence="3 4" key="1">
    <citation type="submission" date="2020-10" db="EMBL/GenBank/DDBJ databases">
        <title>Wide distribution of Phycisphaera-like planctomycetes from WD2101 soil group in peatlands and genome analysis of the first cultivated representative.</title>
        <authorList>
            <person name="Dedysh S.N."/>
            <person name="Beletsky A.V."/>
            <person name="Ivanova A."/>
            <person name="Kulichevskaya I.S."/>
            <person name="Suzina N.E."/>
            <person name="Philippov D.A."/>
            <person name="Rakitin A.L."/>
            <person name="Mardanov A.V."/>
            <person name="Ravin N.V."/>
        </authorList>
    </citation>
    <scope>NUCLEOTIDE SEQUENCE [LARGE SCALE GENOMIC DNA]</scope>
    <source>
        <strain evidence="3 4">M1803</strain>
    </source>
</reference>
<keyword evidence="4" id="KW-1185">Reference proteome</keyword>
<feature type="compositionally biased region" description="Polar residues" evidence="2">
    <location>
        <begin position="454"/>
        <end position="472"/>
    </location>
</feature>
<proteinExistence type="predicted"/>
<evidence type="ECO:0000256" key="2">
    <source>
        <dbReference type="SAM" id="MobiDB-lite"/>
    </source>
</evidence>
<dbReference type="Proteomes" id="UP000593765">
    <property type="component" value="Chromosome"/>
</dbReference>
<dbReference type="KEGG" id="hbs:IPV69_21305"/>
<dbReference type="AlphaFoldDB" id="A0A7M2WV79"/>
<gene>
    <name evidence="3" type="ORF">IPV69_21305</name>
</gene>
<evidence type="ECO:0000256" key="1">
    <source>
        <dbReference type="SAM" id="Coils"/>
    </source>
</evidence>